<keyword evidence="2" id="KW-1185">Reference proteome</keyword>
<evidence type="ECO:0000313" key="2">
    <source>
        <dbReference type="Proteomes" id="UP001062846"/>
    </source>
</evidence>
<organism evidence="1 2">
    <name type="scientific">Rhododendron molle</name>
    <name type="common">Chinese azalea</name>
    <name type="synonym">Azalea mollis</name>
    <dbReference type="NCBI Taxonomy" id="49168"/>
    <lineage>
        <taxon>Eukaryota</taxon>
        <taxon>Viridiplantae</taxon>
        <taxon>Streptophyta</taxon>
        <taxon>Embryophyta</taxon>
        <taxon>Tracheophyta</taxon>
        <taxon>Spermatophyta</taxon>
        <taxon>Magnoliopsida</taxon>
        <taxon>eudicotyledons</taxon>
        <taxon>Gunneridae</taxon>
        <taxon>Pentapetalae</taxon>
        <taxon>asterids</taxon>
        <taxon>Ericales</taxon>
        <taxon>Ericaceae</taxon>
        <taxon>Ericoideae</taxon>
        <taxon>Rhodoreae</taxon>
        <taxon>Rhododendron</taxon>
    </lineage>
</organism>
<evidence type="ECO:0000313" key="1">
    <source>
        <dbReference type="EMBL" id="KAI8549320.1"/>
    </source>
</evidence>
<gene>
    <name evidence="1" type="ORF">RHMOL_Rhmol06G0016400</name>
</gene>
<name>A0ACC0N7T6_RHOML</name>
<sequence>MGHPHRAIVEDAKLLLTYTGVSHSHMYCCAWQFGKSMCRQLGKNGVDQAQDLVIMANVPPAISSLIIEDFLGVGRSLALGVPSIGLMSLSLCC</sequence>
<dbReference type="Proteomes" id="UP001062846">
    <property type="component" value="Chromosome 6"/>
</dbReference>
<protein>
    <submittedName>
        <fullName evidence="1">Uncharacterized protein</fullName>
    </submittedName>
</protein>
<accession>A0ACC0N7T6</accession>
<reference evidence="1" key="1">
    <citation type="submission" date="2022-02" db="EMBL/GenBank/DDBJ databases">
        <title>Plant Genome Project.</title>
        <authorList>
            <person name="Zhang R.-G."/>
        </authorList>
    </citation>
    <scope>NUCLEOTIDE SEQUENCE</scope>
    <source>
        <strain evidence="1">AT1</strain>
    </source>
</reference>
<dbReference type="EMBL" id="CM046393">
    <property type="protein sequence ID" value="KAI8549320.1"/>
    <property type="molecule type" value="Genomic_DNA"/>
</dbReference>
<comment type="caution">
    <text evidence="1">The sequence shown here is derived from an EMBL/GenBank/DDBJ whole genome shotgun (WGS) entry which is preliminary data.</text>
</comment>
<proteinExistence type="predicted"/>